<dbReference type="GO" id="GO:0005524">
    <property type="term" value="F:ATP binding"/>
    <property type="evidence" value="ECO:0007669"/>
    <property type="project" value="InterPro"/>
</dbReference>
<evidence type="ECO:0000313" key="3">
    <source>
        <dbReference type="EMBL" id="SHL10192.1"/>
    </source>
</evidence>
<dbReference type="REBASE" id="150130">
    <property type="entry name" value="CpaYL7ORF1795P"/>
</dbReference>
<dbReference type="RefSeq" id="WP_066072034.1">
    <property type="nucleotide sequence ID" value="NZ_FRBG01000011.1"/>
</dbReference>
<dbReference type="EMBL" id="LSFY01000001">
    <property type="protein sequence ID" value="KXZ40719.1"/>
    <property type="molecule type" value="Genomic_DNA"/>
</dbReference>
<dbReference type="AlphaFoldDB" id="A0A150FSY4"/>
<dbReference type="STRING" id="1121328.JWYL7_1794"/>
<accession>A0A150FSY4</accession>
<dbReference type="PATRIC" id="fig|1121328.3.peg.1806"/>
<name>A0A150FSY4_CLOPD</name>
<dbReference type="InterPro" id="IPR014001">
    <property type="entry name" value="Helicase_ATP-bd"/>
</dbReference>
<organism evidence="2 4">
    <name type="scientific">Alkalithermobacter thermoalcaliphilus JW-YL-7 = DSM 7308</name>
    <dbReference type="NCBI Taxonomy" id="1121328"/>
    <lineage>
        <taxon>Bacteria</taxon>
        <taxon>Bacillati</taxon>
        <taxon>Bacillota</taxon>
        <taxon>Clostridia</taxon>
        <taxon>Peptostreptococcales</taxon>
        <taxon>Tepidibacteraceae</taxon>
        <taxon>Alkalithermobacter</taxon>
    </lineage>
</organism>
<comment type="caution">
    <text evidence="2">The sequence shown here is derived from an EMBL/GenBank/DDBJ whole genome shotgun (WGS) entry which is preliminary data.</text>
</comment>
<dbReference type="Gene3D" id="3.40.50.300">
    <property type="entry name" value="P-loop containing nucleotide triphosphate hydrolases"/>
    <property type="match status" value="1"/>
</dbReference>
<dbReference type="InterPro" id="IPR006935">
    <property type="entry name" value="Helicase/UvrB_N"/>
</dbReference>
<gene>
    <name evidence="2" type="ORF">JWYL7_1794</name>
    <name evidence="3" type="ORF">SAMN05661008_01469</name>
</gene>
<reference evidence="2 4" key="1">
    <citation type="submission" date="2016-02" db="EMBL/GenBank/DDBJ databases">
        <title>Draft genome sequence for Clostridium paradoxum JW-YL-7.</title>
        <authorList>
            <person name="Utturkar S.M."/>
            <person name="Lancaster A."/>
            <person name="Poole F.L."/>
            <person name="Adams M.W."/>
            <person name="Brown S.D."/>
        </authorList>
    </citation>
    <scope>NUCLEOTIDE SEQUENCE [LARGE SCALE GENOMIC DNA]</scope>
    <source>
        <strain evidence="2 4">JW-YL-7</strain>
    </source>
</reference>
<protein>
    <submittedName>
        <fullName evidence="3">Type III restriction enzyme, res subunit</fullName>
    </submittedName>
    <submittedName>
        <fullName evidence="2">Type III restriction protein res subunit</fullName>
    </submittedName>
</protein>
<dbReference type="EMBL" id="FRBG01000011">
    <property type="protein sequence ID" value="SHL10192.1"/>
    <property type="molecule type" value="Genomic_DNA"/>
</dbReference>
<proteinExistence type="predicted"/>
<evidence type="ECO:0000259" key="1">
    <source>
        <dbReference type="PROSITE" id="PS51192"/>
    </source>
</evidence>
<evidence type="ECO:0000313" key="4">
    <source>
        <dbReference type="Proteomes" id="UP000092605"/>
    </source>
</evidence>
<dbReference type="Pfam" id="PF04851">
    <property type="entry name" value="ResIII"/>
    <property type="match status" value="1"/>
</dbReference>
<sequence>MATKKQTKKKQASSLEFYKKLVLNQYMLNLFGVNSFEELSSEIKKVENEGYDENNNTIYCKELIEQFASQCAIPQGKLIQYDENIVKHTFRISEKRGYIIKWKYFQYLSLLFSEIYLDKYFSEPNKFLEELNEYVRSFNSDKEKADRIDEYTLEDLNKLAFWNATGSGKTLIMHINILQYMYYLKLHGREREINRVILLTPSEGLSNQHLIELELSGFKAELFDKNAGGLLTNSEKKIEIIDIHKLKDEAKEKTVAVDFFEKNNLVLVDEGHRGSSGKDWKQKRDTLCEKGFSFEYSATFGQAVKNDSKLIQEYAKCIIFDYSYRYFHGDGYGKDYNILNLADDKDEDMRNLYLTACLMMFYQQLKIYEENREALNPFMIEKPLLVFVGSTVNAVRTENKKNVSDVIDILLFFDRFIKNERNKTVDNIQRLLSGNAGLLDSKNREIFRDSFFYLKGKGLSQDAIFMDMLKIIFADAIPGAQLHIDILNGTDGEIGLKVGDAENYFGCINVGDSSKLIKLCEDIGLNTEKRDFSSSLFRSINETNSTINVLIGSKKFSEGWNSWRVSTMGLMNMGKKEGSEVIQLFGRGVRLKGYEFCLKRSKKAENVPSTLLSKKFQSIISLVETLNVFGVRADYMQQFKEYLKEEGMPDEENKINYFVQTVINLDEEKLNRLKTLKLKEGLDFKRKGPRPVLNLPSSYPGMKKIVLDYYQRIQYISSDDKSGSPDNVNKHIDTLKPEHLAFVDFDKVYFELERFKNEKSWYNLNIPKGVLREIMQDDTWYILMIPEDDLKIKDFRSYMRFQEITTVLLKKYCEAFYNYMRQSYELPNLEYRGLEKDDRNFVREYSITVYDDGKKETIKARLDSLVDALRKASEGKSVEGLNMESFSHGTFDIIDFEKHLYSPLIHVDKNEDNISVSPVELNEGERQFVLDLRDYCTKNKDFFNDKELYLLRNKAKSGIVFFEAGNFYPDFIMWIIEGSKQYIAFIDPKGIRSISGGEENPKIQLYKKIKELQANLCKTNPNVILNSFIVTPTRLSEIKESWRGTITKEELEKCNVLLQKDDKKYIEKLINKALK</sequence>
<dbReference type="PROSITE" id="PS51192">
    <property type="entry name" value="HELICASE_ATP_BIND_1"/>
    <property type="match status" value="1"/>
</dbReference>
<dbReference type="SUPFAM" id="SSF52540">
    <property type="entry name" value="P-loop containing nucleoside triphosphate hydrolases"/>
    <property type="match status" value="2"/>
</dbReference>
<dbReference type="InterPro" id="IPR027417">
    <property type="entry name" value="P-loop_NTPase"/>
</dbReference>
<reference evidence="3 5" key="2">
    <citation type="submission" date="2016-11" db="EMBL/GenBank/DDBJ databases">
        <authorList>
            <person name="Varghese N."/>
            <person name="Submissions S."/>
        </authorList>
    </citation>
    <scope>NUCLEOTIDE SEQUENCE [LARGE SCALE GENOMIC DNA]</scope>
    <source>
        <strain evidence="3 5">DSM 7308</strain>
    </source>
</reference>
<evidence type="ECO:0000313" key="2">
    <source>
        <dbReference type="EMBL" id="KXZ40719.1"/>
    </source>
</evidence>
<evidence type="ECO:0000313" key="5">
    <source>
        <dbReference type="Proteomes" id="UP000323392"/>
    </source>
</evidence>
<dbReference type="Proteomes" id="UP000323392">
    <property type="component" value="Unassembled WGS sequence"/>
</dbReference>
<keyword evidence="5" id="KW-1185">Reference proteome</keyword>
<dbReference type="GO" id="GO:0003677">
    <property type="term" value="F:DNA binding"/>
    <property type="evidence" value="ECO:0007669"/>
    <property type="project" value="InterPro"/>
</dbReference>
<dbReference type="GO" id="GO:0016787">
    <property type="term" value="F:hydrolase activity"/>
    <property type="evidence" value="ECO:0007669"/>
    <property type="project" value="InterPro"/>
</dbReference>
<feature type="domain" description="Helicase ATP-binding" evidence="1">
    <location>
        <begin position="150"/>
        <end position="318"/>
    </location>
</feature>
<dbReference type="Proteomes" id="UP000092605">
    <property type="component" value="Unassembled WGS sequence"/>
</dbReference>